<evidence type="ECO:0000313" key="4">
    <source>
        <dbReference type="EMBL" id="ESU40267.1"/>
    </source>
</evidence>
<proteinExistence type="predicted"/>
<dbReference type="InterPro" id="IPR001841">
    <property type="entry name" value="Znf_RING"/>
</dbReference>
<evidence type="ECO:0000313" key="5">
    <source>
        <dbReference type="Proteomes" id="UP000018040"/>
    </source>
</evidence>
<keyword evidence="1" id="KW-0479">Metal-binding</keyword>
<accession>V6TPK2</accession>
<dbReference type="VEuPathDB" id="GiardiaDB:GL50581_3038"/>
<reference evidence="5" key="1">
    <citation type="submission" date="2012-02" db="EMBL/GenBank/DDBJ databases">
        <title>Genome sequencing of Giardia lamblia Genotypes A2 and B isolates (DH and GS) and comparative analysis with the genomes of Genotypes A1 and E (WB and Pig).</title>
        <authorList>
            <person name="Adam R."/>
            <person name="Dahlstrom E."/>
            <person name="Martens C."/>
            <person name="Bruno D."/>
            <person name="Barbian K."/>
            <person name="Porcella S.F."/>
            <person name="Nash T."/>
        </authorList>
    </citation>
    <scope>NUCLEOTIDE SEQUENCE</scope>
    <source>
        <strain evidence="5">GS</strain>
    </source>
</reference>
<feature type="non-terminal residue" evidence="4">
    <location>
        <position position="1"/>
    </location>
</feature>
<dbReference type="SUPFAM" id="SSF57850">
    <property type="entry name" value="RING/U-box"/>
    <property type="match status" value="1"/>
</dbReference>
<keyword evidence="1" id="KW-0863">Zinc-finger</keyword>
<evidence type="ECO:0000256" key="1">
    <source>
        <dbReference type="PROSITE-ProRule" id="PRU00175"/>
    </source>
</evidence>
<dbReference type="GO" id="GO:0016779">
    <property type="term" value="F:nucleotidyltransferase activity"/>
    <property type="evidence" value="ECO:0007669"/>
    <property type="project" value="UniProtKB-KW"/>
</dbReference>
<reference evidence="4 5" key="2">
    <citation type="journal article" date="2013" name="Genome Biol. Evol.">
        <title>Genome sequencing of Giardia lamblia genotypes A2 and B isolates (DH and GS) and comparative analysis with the genomes of genotypes A1 and E (WB and Pig).</title>
        <authorList>
            <person name="Adam R.D."/>
            <person name="Dahlstrom E.W."/>
            <person name="Martens C.A."/>
            <person name="Bruno D.P."/>
            <person name="Barbian K.D."/>
            <person name="Ricklefs S.M."/>
            <person name="Hernandez M.M."/>
            <person name="Narla N.P."/>
            <person name="Patel R.B."/>
            <person name="Porcella S.F."/>
            <person name="Nash T.E."/>
        </authorList>
    </citation>
    <scope>NUCLEOTIDE SEQUENCE [LARGE SCALE GENOMIC DNA]</scope>
    <source>
        <strain evidence="4 5">GS</strain>
    </source>
</reference>
<gene>
    <name evidence="4" type="ORF">GSB_154672</name>
</gene>
<dbReference type="OrthoDB" id="6105938at2759"/>
<name>V6TPK2_GIAIN</name>
<dbReference type="Gene3D" id="3.30.40.10">
    <property type="entry name" value="Zinc/RING finger domain, C3HC4 (zinc finger)"/>
    <property type="match status" value="1"/>
</dbReference>
<keyword evidence="4" id="KW-0548">Nucleotidyltransferase</keyword>
<evidence type="ECO:0000256" key="2">
    <source>
        <dbReference type="SAM" id="Coils"/>
    </source>
</evidence>
<keyword evidence="1" id="KW-0862">Zinc</keyword>
<evidence type="ECO:0000259" key="3">
    <source>
        <dbReference type="PROSITE" id="PS50089"/>
    </source>
</evidence>
<sequence>VWVQMPSLALQIWVFLDKGMRTCLPRADGNKMPRTINLGPSREGMKRITGHKTSYKLLCMAVMERDNKIKQLEEELKDLREEKHPDNIETSMELDLLSEQLSITNEANNILRDQIQEMMGQQRHIADQLEDALADLEDARQRIECLVDESNRYFSQRQEYWDWCLERGERLIMMERVVTTLTDNPGEPDIDLMTEEETTCPICYDVLDRKGVRANKCAQNHKICFKCFSKMCTHSESLSCPLCRNQIRTETVLIE</sequence>
<dbReference type="PROSITE" id="PS50089">
    <property type="entry name" value="ZF_RING_2"/>
    <property type="match status" value="1"/>
</dbReference>
<keyword evidence="4" id="KW-0808">Transferase</keyword>
<keyword evidence="2" id="KW-0175">Coiled coil</keyword>
<feature type="coiled-coil region" evidence="2">
    <location>
        <begin position="119"/>
        <end position="149"/>
    </location>
</feature>
<protein>
    <submittedName>
        <fullName evidence="4">UTP--glucose-1-phosphate uridylyltransferase</fullName>
    </submittedName>
</protein>
<dbReference type="AlphaFoldDB" id="V6TPK2"/>
<dbReference type="EMBL" id="AHHH01000265">
    <property type="protein sequence ID" value="ESU40267.1"/>
    <property type="molecule type" value="Genomic_DNA"/>
</dbReference>
<organism evidence="4 5">
    <name type="scientific">Giardia intestinalis</name>
    <name type="common">Giardia lamblia</name>
    <dbReference type="NCBI Taxonomy" id="5741"/>
    <lineage>
        <taxon>Eukaryota</taxon>
        <taxon>Metamonada</taxon>
        <taxon>Diplomonadida</taxon>
        <taxon>Hexamitidae</taxon>
        <taxon>Giardiinae</taxon>
        <taxon>Giardia</taxon>
    </lineage>
</organism>
<comment type="caution">
    <text evidence="4">The sequence shown here is derived from an EMBL/GenBank/DDBJ whole genome shotgun (WGS) entry which is preliminary data.</text>
</comment>
<feature type="coiled-coil region" evidence="2">
    <location>
        <begin position="62"/>
        <end position="89"/>
    </location>
</feature>
<dbReference type="GO" id="GO:0008270">
    <property type="term" value="F:zinc ion binding"/>
    <property type="evidence" value="ECO:0007669"/>
    <property type="project" value="UniProtKB-KW"/>
</dbReference>
<dbReference type="Proteomes" id="UP000018040">
    <property type="component" value="Unassembled WGS sequence"/>
</dbReference>
<dbReference type="InterPro" id="IPR013083">
    <property type="entry name" value="Znf_RING/FYVE/PHD"/>
</dbReference>
<dbReference type="Gene3D" id="1.10.287.1490">
    <property type="match status" value="1"/>
</dbReference>
<feature type="domain" description="RING-type" evidence="3">
    <location>
        <begin position="200"/>
        <end position="244"/>
    </location>
</feature>